<dbReference type="EMBL" id="JGDB01000279">
    <property type="protein sequence ID" value="EXY88463.1"/>
    <property type="molecule type" value="Genomic_DNA"/>
</dbReference>
<organism evidence="2 3">
    <name type="scientific">Bacteroides fragilis str. 3998T(B)3</name>
    <dbReference type="NCBI Taxonomy" id="1339316"/>
    <lineage>
        <taxon>Bacteria</taxon>
        <taxon>Pseudomonadati</taxon>
        <taxon>Bacteroidota</taxon>
        <taxon>Bacteroidia</taxon>
        <taxon>Bacteroidales</taxon>
        <taxon>Bacteroidaceae</taxon>
        <taxon>Bacteroides</taxon>
    </lineage>
</organism>
<dbReference type="CDD" id="cd23947">
    <property type="entry name" value="PAPS_reductase-like_YbdN"/>
    <property type="match status" value="1"/>
</dbReference>
<evidence type="ECO:0000313" key="2">
    <source>
        <dbReference type="EMBL" id="EXY88463.1"/>
    </source>
</evidence>
<dbReference type="PANTHER" id="PTHR30083">
    <property type="entry name" value="TRANSCRIPTIONAL REGULATOR-RELATED"/>
    <property type="match status" value="1"/>
</dbReference>
<feature type="domain" description="Phosphoadenosine phosphosulphate reductase" evidence="1">
    <location>
        <begin position="155"/>
        <end position="233"/>
    </location>
</feature>
<protein>
    <recommendedName>
        <fullName evidence="1">Phosphoadenosine phosphosulphate reductase domain-containing protein</fullName>
    </recommendedName>
</protein>
<name>A0A015VRF8_BACFG</name>
<evidence type="ECO:0000313" key="3">
    <source>
        <dbReference type="Proteomes" id="UP000020773"/>
    </source>
</evidence>
<reference evidence="2 3" key="1">
    <citation type="submission" date="2014-02" db="EMBL/GenBank/DDBJ databases">
        <authorList>
            <person name="Sears C."/>
            <person name="Carroll K."/>
            <person name="Sack B.R."/>
            <person name="Qadri F."/>
            <person name="Myers L.L."/>
            <person name="Chung G.-T."/>
            <person name="Escheverria P."/>
            <person name="Fraser C.M."/>
            <person name="Sadzewicz L."/>
            <person name="Shefchek K.A."/>
            <person name="Tallon L."/>
            <person name="Das S.P."/>
            <person name="Daugherty S."/>
            <person name="Mongodin E.F."/>
        </authorList>
    </citation>
    <scope>NUCLEOTIDE SEQUENCE [LARGE SCALE GENOMIC DNA]</scope>
    <source>
        <strain evidence="3">3998T(B)3</strain>
    </source>
</reference>
<dbReference type="GO" id="GO:0003824">
    <property type="term" value="F:catalytic activity"/>
    <property type="evidence" value="ECO:0007669"/>
    <property type="project" value="InterPro"/>
</dbReference>
<sequence>MMRRMDVHEAANRRLKIIFDYFDYVYVSFSGGKDSGILLHLCMDYIRMHAPGRKLGVFHMDYEVQYRQSTEYVERMFSNNRDILEVFHCCVPFKVPTCTSMYQQYWRPWQEGYQNIWVRQMPGTALTVKDFDFWNDSLWDYDFQSLFPSWIRRKKGCKRVCCLVGIRTQESFNRWRAIHSDKNYRKLANYKWTHRVGYYTYNAYPMYDWKTTDVWTGYARYGWDYNRLYDLYYQAGIPLSRQRVASPFISQAVSTLHLYKVIDPDTWGRMVSRVNGVSFAGMYGNTVAMGWRSISCPDGFTWKEYMYFLLDTLPRATRENYLEKLRVSQKFWREKGGCLGEETIGKLRAAGVPFTVEECTTYRTDKRPVRMEYIDEIDIPEFREIPTYKRMCVCILKNDHTCKYMGFTQTKREREMKERVLKRYKL</sequence>
<dbReference type="PATRIC" id="fig|1339316.3.peg.4645"/>
<dbReference type="Pfam" id="PF01507">
    <property type="entry name" value="PAPS_reduct"/>
    <property type="match status" value="1"/>
</dbReference>
<dbReference type="Gene3D" id="3.40.50.620">
    <property type="entry name" value="HUPs"/>
    <property type="match status" value="1"/>
</dbReference>
<dbReference type="GO" id="GO:0071453">
    <property type="term" value="P:cellular response to oxygen levels"/>
    <property type="evidence" value="ECO:0007669"/>
    <property type="project" value="TreeGrafter"/>
</dbReference>
<dbReference type="RefSeq" id="WP_009291523.1">
    <property type="nucleotide sequence ID" value="NZ_JGDB01000279.1"/>
</dbReference>
<dbReference type="AlphaFoldDB" id="A0A015VRF8"/>
<gene>
    <name evidence="2" type="ORF">M125_4896</name>
</gene>
<comment type="caution">
    <text evidence="2">The sequence shown here is derived from an EMBL/GenBank/DDBJ whole genome shotgun (WGS) entry which is preliminary data.</text>
</comment>
<dbReference type="Proteomes" id="UP000020773">
    <property type="component" value="Unassembled WGS sequence"/>
</dbReference>
<dbReference type="InterPro" id="IPR014729">
    <property type="entry name" value="Rossmann-like_a/b/a_fold"/>
</dbReference>
<dbReference type="Pfam" id="PF11922">
    <property type="entry name" value="DUF3440"/>
    <property type="match status" value="1"/>
</dbReference>
<dbReference type="SUPFAM" id="SSF52402">
    <property type="entry name" value="Adenine nucleotide alpha hydrolases-like"/>
    <property type="match status" value="1"/>
</dbReference>
<dbReference type="InterPro" id="IPR021845">
    <property type="entry name" value="DUF3440"/>
</dbReference>
<proteinExistence type="predicted"/>
<evidence type="ECO:0000259" key="1">
    <source>
        <dbReference type="Pfam" id="PF01507"/>
    </source>
</evidence>
<accession>A0A015VRF8</accession>
<dbReference type="InterPro" id="IPR002500">
    <property type="entry name" value="PAPS_reduct_dom"/>
</dbReference>
<dbReference type="PANTHER" id="PTHR30083:SF0">
    <property type="entry name" value="3'-PHOSPHOADENOSINE 5'-PHOSPHOSULFATE SULFOTRANSFERASE (PAPS REDUCTASE)_FAD SYNTHETASE"/>
    <property type="match status" value="1"/>
</dbReference>